<protein>
    <submittedName>
        <fullName evidence="2">Gamma carbonic anhydrase 1 mitochondrial-like</fullName>
    </submittedName>
</protein>
<evidence type="ECO:0000256" key="1">
    <source>
        <dbReference type="SAM" id="Phobius"/>
    </source>
</evidence>
<evidence type="ECO:0000313" key="2">
    <source>
        <dbReference type="EMBL" id="MCI06881.1"/>
    </source>
</evidence>
<name>A0A392P495_9FABA</name>
<dbReference type="EMBL" id="LXQA010063383">
    <property type="protein sequence ID" value="MCI06881.1"/>
    <property type="molecule type" value="Genomic_DNA"/>
</dbReference>
<dbReference type="InterPro" id="IPR001451">
    <property type="entry name" value="Hexapep"/>
</dbReference>
<comment type="caution">
    <text evidence="2">The sequence shown here is derived from an EMBL/GenBank/DDBJ whole genome shotgun (WGS) entry which is preliminary data.</text>
</comment>
<keyword evidence="1" id="KW-0812">Transmembrane</keyword>
<dbReference type="InterPro" id="IPR050484">
    <property type="entry name" value="Transf_Hexapept/Carb_Anhydrase"/>
</dbReference>
<feature type="non-terminal residue" evidence="2">
    <location>
        <position position="1"/>
    </location>
</feature>
<dbReference type="AlphaFoldDB" id="A0A392P495"/>
<evidence type="ECO:0000313" key="3">
    <source>
        <dbReference type="Proteomes" id="UP000265520"/>
    </source>
</evidence>
<accession>A0A392P495</accession>
<dbReference type="Gene3D" id="2.160.10.10">
    <property type="entry name" value="Hexapeptide repeat proteins"/>
    <property type="match status" value="1"/>
</dbReference>
<feature type="transmembrane region" description="Helical" evidence="1">
    <location>
        <begin position="79"/>
        <end position="99"/>
    </location>
</feature>
<organism evidence="2 3">
    <name type="scientific">Trifolium medium</name>
    <dbReference type="NCBI Taxonomy" id="97028"/>
    <lineage>
        <taxon>Eukaryota</taxon>
        <taxon>Viridiplantae</taxon>
        <taxon>Streptophyta</taxon>
        <taxon>Embryophyta</taxon>
        <taxon>Tracheophyta</taxon>
        <taxon>Spermatophyta</taxon>
        <taxon>Magnoliopsida</taxon>
        <taxon>eudicotyledons</taxon>
        <taxon>Gunneridae</taxon>
        <taxon>Pentapetalae</taxon>
        <taxon>rosids</taxon>
        <taxon>fabids</taxon>
        <taxon>Fabales</taxon>
        <taxon>Fabaceae</taxon>
        <taxon>Papilionoideae</taxon>
        <taxon>50 kb inversion clade</taxon>
        <taxon>NPAAA clade</taxon>
        <taxon>Hologalegina</taxon>
        <taxon>IRL clade</taxon>
        <taxon>Trifolieae</taxon>
        <taxon>Trifolium</taxon>
    </lineage>
</organism>
<dbReference type="Pfam" id="PF14602">
    <property type="entry name" value="Hexapep_2"/>
    <property type="match status" value="1"/>
</dbReference>
<dbReference type="PANTHER" id="PTHR13061">
    <property type="entry name" value="DYNACTIN SUBUNIT P25"/>
    <property type="match status" value="1"/>
</dbReference>
<sequence>DNSLVHVAKSNLSGKVLPTIIGDNVTVGHSAVIHGCTVEDAAFVGMGAILLDGVVVEKNAMVAAGSLVRQNTKIPTGEVCLWVYSILSGYCLMGIRIMYMLC</sequence>
<dbReference type="SUPFAM" id="SSF51161">
    <property type="entry name" value="Trimeric LpxA-like enzymes"/>
    <property type="match status" value="1"/>
</dbReference>
<keyword evidence="3" id="KW-1185">Reference proteome</keyword>
<dbReference type="PANTHER" id="PTHR13061:SF50">
    <property type="entry name" value="GAMMA CARBONIC ANHYDRASE 1, MITOCHONDRIAL"/>
    <property type="match status" value="1"/>
</dbReference>
<reference evidence="2 3" key="1">
    <citation type="journal article" date="2018" name="Front. Plant Sci.">
        <title>Red Clover (Trifolium pratense) and Zigzag Clover (T. medium) - A Picture of Genomic Similarities and Differences.</title>
        <authorList>
            <person name="Dluhosova J."/>
            <person name="Istvanek J."/>
            <person name="Nedelnik J."/>
            <person name="Repkova J."/>
        </authorList>
    </citation>
    <scope>NUCLEOTIDE SEQUENCE [LARGE SCALE GENOMIC DNA]</scope>
    <source>
        <strain evidence="3">cv. 10/8</strain>
        <tissue evidence="2">Leaf</tissue>
    </source>
</reference>
<keyword evidence="1" id="KW-0472">Membrane</keyword>
<keyword evidence="1" id="KW-1133">Transmembrane helix</keyword>
<dbReference type="InterPro" id="IPR011004">
    <property type="entry name" value="Trimer_LpxA-like_sf"/>
</dbReference>
<proteinExistence type="predicted"/>
<dbReference type="Proteomes" id="UP000265520">
    <property type="component" value="Unassembled WGS sequence"/>
</dbReference>